<comment type="caution">
    <text evidence="3">The sequence shown here is derived from an EMBL/GenBank/DDBJ whole genome shotgun (WGS) entry which is preliminary data.</text>
</comment>
<evidence type="ECO:0000259" key="2">
    <source>
        <dbReference type="Pfam" id="PF16095"/>
    </source>
</evidence>
<dbReference type="InterPro" id="IPR032171">
    <property type="entry name" value="COR-A"/>
</dbReference>
<keyword evidence="1" id="KW-0677">Repeat</keyword>
<sequence length="61" mass="7103">MCMFQEGRLKHSDIGEVWSGYNKGLHDWLLRLTEEFDLTFELPDQGVNLVPCLLPETRPKV</sequence>
<keyword evidence="4" id="KW-1185">Reference proteome</keyword>
<evidence type="ECO:0000313" key="3">
    <source>
        <dbReference type="EMBL" id="KAH3797659.1"/>
    </source>
</evidence>
<evidence type="ECO:0000313" key="4">
    <source>
        <dbReference type="Proteomes" id="UP000828390"/>
    </source>
</evidence>
<protein>
    <recommendedName>
        <fullName evidence="2">COR domain-containing protein</fullName>
    </recommendedName>
</protein>
<dbReference type="Pfam" id="PF16095">
    <property type="entry name" value="COR-A"/>
    <property type="match status" value="1"/>
</dbReference>
<proteinExistence type="predicted"/>
<organism evidence="3 4">
    <name type="scientific">Dreissena polymorpha</name>
    <name type="common">Zebra mussel</name>
    <name type="synonym">Mytilus polymorpha</name>
    <dbReference type="NCBI Taxonomy" id="45954"/>
    <lineage>
        <taxon>Eukaryota</taxon>
        <taxon>Metazoa</taxon>
        <taxon>Spiralia</taxon>
        <taxon>Lophotrochozoa</taxon>
        <taxon>Mollusca</taxon>
        <taxon>Bivalvia</taxon>
        <taxon>Autobranchia</taxon>
        <taxon>Heteroconchia</taxon>
        <taxon>Euheterodonta</taxon>
        <taxon>Imparidentia</taxon>
        <taxon>Neoheterodontei</taxon>
        <taxon>Myida</taxon>
        <taxon>Dreissenoidea</taxon>
        <taxon>Dreissenidae</taxon>
        <taxon>Dreissena</taxon>
    </lineage>
</organism>
<evidence type="ECO:0000256" key="1">
    <source>
        <dbReference type="ARBA" id="ARBA00022737"/>
    </source>
</evidence>
<dbReference type="Proteomes" id="UP000828390">
    <property type="component" value="Unassembled WGS sequence"/>
</dbReference>
<reference evidence="3" key="2">
    <citation type="submission" date="2020-11" db="EMBL/GenBank/DDBJ databases">
        <authorList>
            <person name="McCartney M.A."/>
            <person name="Auch B."/>
            <person name="Kono T."/>
            <person name="Mallez S."/>
            <person name="Becker A."/>
            <person name="Gohl D.M."/>
            <person name="Silverstein K.A.T."/>
            <person name="Koren S."/>
            <person name="Bechman K.B."/>
            <person name="Herman A."/>
            <person name="Abrahante J.E."/>
            <person name="Garbe J."/>
        </authorList>
    </citation>
    <scope>NUCLEOTIDE SEQUENCE</scope>
    <source>
        <strain evidence="3">Duluth1</strain>
        <tissue evidence="3">Whole animal</tissue>
    </source>
</reference>
<accession>A0A9D4J6A9</accession>
<dbReference type="AlphaFoldDB" id="A0A9D4J6A9"/>
<dbReference type="EMBL" id="JAIWYP010000007">
    <property type="protein sequence ID" value="KAH3797659.1"/>
    <property type="molecule type" value="Genomic_DNA"/>
</dbReference>
<reference evidence="3" key="1">
    <citation type="journal article" date="2019" name="bioRxiv">
        <title>The Genome of the Zebra Mussel, Dreissena polymorpha: A Resource for Invasive Species Research.</title>
        <authorList>
            <person name="McCartney M.A."/>
            <person name="Auch B."/>
            <person name="Kono T."/>
            <person name="Mallez S."/>
            <person name="Zhang Y."/>
            <person name="Obille A."/>
            <person name="Becker A."/>
            <person name="Abrahante J.E."/>
            <person name="Garbe J."/>
            <person name="Badalamenti J.P."/>
            <person name="Herman A."/>
            <person name="Mangelson H."/>
            <person name="Liachko I."/>
            <person name="Sullivan S."/>
            <person name="Sone E.D."/>
            <person name="Koren S."/>
            <person name="Silverstein K.A.T."/>
            <person name="Beckman K.B."/>
            <person name="Gohl D.M."/>
        </authorList>
    </citation>
    <scope>NUCLEOTIDE SEQUENCE</scope>
    <source>
        <strain evidence="3">Duluth1</strain>
        <tissue evidence="3">Whole animal</tissue>
    </source>
</reference>
<feature type="domain" description="COR" evidence="2">
    <location>
        <begin position="5"/>
        <end position="54"/>
    </location>
</feature>
<gene>
    <name evidence="3" type="ORF">DPMN_151243</name>
</gene>
<name>A0A9D4J6A9_DREPO</name>